<evidence type="ECO:0000256" key="1">
    <source>
        <dbReference type="ARBA" id="ARBA00023224"/>
    </source>
</evidence>
<dbReference type="Proteomes" id="UP000736583">
    <property type="component" value="Unassembled WGS sequence"/>
</dbReference>
<proteinExistence type="predicted"/>
<comment type="caution">
    <text evidence="4">The sequence shown here is derived from an EMBL/GenBank/DDBJ whole genome shotgun (WGS) entry which is preliminary data.</text>
</comment>
<dbReference type="RefSeq" id="WP_216457033.1">
    <property type="nucleotide sequence ID" value="NZ_JAHLQL010000003.1"/>
</dbReference>
<dbReference type="EMBL" id="JAHLQL010000003">
    <property type="protein sequence ID" value="MBU5592192.1"/>
    <property type="molecule type" value="Genomic_DNA"/>
</dbReference>
<dbReference type="SMART" id="SM00283">
    <property type="entry name" value="MA"/>
    <property type="match status" value="1"/>
</dbReference>
<keyword evidence="1 2" id="KW-0807">Transducer</keyword>
<dbReference type="InterPro" id="IPR004089">
    <property type="entry name" value="MCPsignal_dom"/>
</dbReference>
<dbReference type="Pfam" id="PF13682">
    <property type="entry name" value="CZB"/>
    <property type="match status" value="1"/>
</dbReference>
<name>A0ABS6F3R9_9CLOT</name>
<sequence>MIGLQSKIKQLVYSINGKNLEELKNLKSNIRNKELISILDMAILLREISPDTLEIIKGLINLNTEISNFNIQLDFSSDVLGEDSKELNKVSNFVMSSINSASESLEQISKAIEESTASLQAIYVDADKLTDIIKSNDDDIKTLQVNSERLSESTANLESSMVNLLKEVDSIKDILKAMEEIADRTNLLALNASIEAARAGEHGRGFSVVAEEVKNLSELTNNKLQDIRKFMEEVEKASEYSVESVKYTTGFTKDLNRYIKNFDKSFEESRESVDYISSSIETINVAMEEISASTEEMSSGMNFIVDKTERLKDVSEDIAKRAMYIKTRAKEIDIIDNDISYITKFSENITKKPFFKLRNRDFNLSIDKGIEAHIKWVDNLEGMVDAMEVEPIHIDATKCGFGHFYQVVNPKDPDIQNIWGTIDPIHRKLHKTGEVVLNNIREGNKEEAIKNSVEARNLSKIMVEKLNLLKSISLQLEEKKESVF</sequence>
<protein>
    <submittedName>
        <fullName evidence="4">CZB domain-containing protein</fullName>
    </submittedName>
</protein>
<gene>
    <name evidence="4" type="ORF">KQI89_10505</name>
</gene>
<dbReference type="InterPro" id="IPR025991">
    <property type="entry name" value="Chemoreceptor_zinc-bind_dom"/>
</dbReference>
<evidence type="ECO:0000259" key="3">
    <source>
        <dbReference type="PROSITE" id="PS50111"/>
    </source>
</evidence>
<dbReference type="Pfam" id="PF00015">
    <property type="entry name" value="MCPsignal"/>
    <property type="match status" value="1"/>
</dbReference>
<keyword evidence="5" id="KW-1185">Reference proteome</keyword>
<feature type="domain" description="Methyl-accepting transducer" evidence="3">
    <location>
        <begin position="76"/>
        <end position="305"/>
    </location>
</feature>
<accession>A0ABS6F3R9</accession>
<dbReference type="PROSITE" id="PS50111">
    <property type="entry name" value="CHEMOTAXIS_TRANSDUC_2"/>
    <property type="match status" value="1"/>
</dbReference>
<evidence type="ECO:0000313" key="4">
    <source>
        <dbReference type="EMBL" id="MBU5592192.1"/>
    </source>
</evidence>
<reference evidence="4 5" key="1">
    <citation type="submission" date="2021-06" db="EMBL/GenBank/DDBJ databases">
        <authorList>
            <person name="Sun Q."/>
            <person name="Li D."/>
        </authorList>
    </citation>
    <scope>NUCLEOTIDE SEQUENCE [LARGE SCALE GENOMIC DNA]</scope>
    <source>
        <strain evidence="4 5">MSJ-4</strain>
    </source>
</reference>
<organism evidence="4 5">
    <name type="scientific">Clostridium simiarum</name>
    <dbReference type="NCBI Taxonomy" id="2841506"/>
    <lineage>
        <taxon>Bacteria</taxon>
        <taxon>Bacillati</taxon>
        <taxon>Bacillota</taxon>
        <taxon>Clostridia</taxon>
        <taxon>Eubacteriales</taxon>
        <taxon>Clostridiaceae</taxon>
        <taxon>Clostridium</taxon>
    </lineage>
</organism>
<evidence type="ECO:0000256" key="2">
    <source>
        <dbReference type="PROSITE-ProRule" id="PRU00284"/>
    </source>
</evidence>
<evidence type="ECO:0000313" key="5">
    <source>
        <dbReference type="Proteomes" id="UP000736583"/>
    </source>
</evidence>
<dbReference type="PANTHER" id="PTHR32089:SF112">
    <property type="entry name" value="LYSOZYME-LIKE PROTEIN-RELATED"/>
    <property type="match status" value="1"/>
</dbReference>
<dbReference type="PANTHER" id="PTHR32089">
    <property type="entry name" value="METHYL-ACCEPTING CHEMOTAXIS PROTEIN MCPB"/>
    <property type="match status" value="1"/>
</dbReference>